<protein>
    <recommendedName>
        <fullName evidence="1">C2H2-type domain-containing protein</fullName>
    </recommendedName>
</protein>
<sequence length="58" mass="6348">MSIDCNRCGASFDSMDHLSDHLMEVHDAFTDVVRGAIEPTVSIELPLRDVVDFANAAI</sequence>
<dbReference type="PROSITE" id="PS00028">
    <property type="entry name" value="ZINC_FINGER_C2H2_1"/>
    <property type="match status" value="1"/>
</dbReference>
<dbReference type="GeneID" id="56031103"/>
<organism evidence="2 3">
    <name type="scientific">Halorarum halophilum</name>
    <dbReference type="NCBI Taxonomy" id="2743090"/>
    <lineage>
        <taxon>Archaea</taxon>
        <taxon>Methanobacteriati</taxon>
        <taxon>Methanobacteriota</taxon>
        <taxon>Stenosarchaea group</taxon>
        <taxon>Halobacteria</taxon>
        <taxon>Halobacteriales</taxon>
        <taxon>Haloferacaceae</taxon>
        <taxon>Halorarum</taxon>
    </lineage>
</organism>
<evidence type="ECO:0000313" key="3">
    <source>
        <dbReference type="Proteomes" id="UP000509750"/>
    </source>
</evidence>
<dbReference type="Proteomes" id="UP000509750">
    <property type="component" value="Plasmid unnamed2"/>
</dbReference>
<dbReference type="RefSeq" id="WP_179171408.1">
    <property type="nucleotide sequence ID" value="NZ_CP058531.1"/>
</dbReference>
<reference evidence="2 3" key="1">
    <citation type="submission" date="2020-07" db="EMBL/GenBank/DDBJ databases">
        <title>Gai3-2, isolated from salt lake.</title>
        <authorList>
            <person name="Cui H."/>
            <person name="Shi X."/>
        </authorList>
    </citation>
    <scope>NUCLEOTIDE SEQUENCE [LARGE SCALE GENOMIC DNA]</scope>
    <source>
        <strain evidence="2 3">Gai3-2</strain>
        <plasmid evidence="2 3">unnamed2</plasmid>
    </source>
</reference>
<dbReference type="EMBL" id="CP058531">
    <property type="protein sequence ID" value="QLG29834.1"/>
    <property type="molecule type" value="Genomic_DNA"/>
</dbReference>
<feature type="domain" description="C2H2-type" evidence="1">
    <location>
        <begin position="3"/>
        <end position="26"/>
    </location>
</feature>
<keyword evidence="3" id="KW-1185">Reference proteome</keyword>
<dbReference type="PROSITE" id="PS50157">
    <property type="entry name" value="ZINC_FINGER_C2H2_2"/>
    <property type="match status" value="1"/>
</dbReference>
<accession>A0A7D5KAE3</accession>
<evidence type="ECO:0000313" key="2">
    <source>
        <dbReference type="EMBL" id="QLG29834.1"/>
    </source>
</evidence>
<keyword evidence="2" id="KW-0614">Plasmid</keyword>
<dbReference type="InterPro" id="IPR013087">
    <property type="entry name" value="Znf_C2H2_type"/>
</dbReference>
<proteinExistence type="predicted"/>
<dbReference type="AlphaFoldDB" id="A0A7D5KAE3"/>
<evidence type="ECO:0000259" key="1">
    <source>
        <dbReference type="PROSITE" id="PS50157"/>
    </source>
</evidence>
<dbReference type="KEGG" id="halg:HUG10_19680"/>
<name>A0A7D5KAE3_9EURY</name>
<gene>
    <name evidence="2" type="ORF">HUG10_19680</name>
</gene>
<geneLocation type="plasmid" evidence="2 3">
    <name>unnamed2</name>
</geneLocation>